<dbReference type="InterPro" id="IPR024096">
    <property type="entry name" value="NO_sig/Golgi_transp_ligand-bd"/>
</dbReference>
<keyword evidence="6" id="KW-0931">ER-Golgi transport</keyword>
<evidence type="ECO:0008006" key="9">
    <source>
        <dbReference type="Google" id="ProtNLM"/>
    </source>
</evidence>
<name>A0A7S1PNA0_NEODS</name>
<evidence type="ECO:0000256" key="6">
    <source>
        <dbReference type="ARBA" id="ARBA00022892"/>
    </source>
</evidence>
<dbReference type="EMBL" id="HBGF01003965">
    <property type="protein sequence ID" value="CAD9092774.1"/>
    <property type="molecule type" value="Transcribed_RNA"/>
</dbReference>
<proteinExistence type="inferred from homology"/>
<sequence>MANANAAPGTALPPVPLTTFTHLFNGVALTLAQITPDTKFDHWEARLNALGRDIGRRSLEALDREVARPRTTEDAVAFISDAMFRRWFGQPAAAIDADELSVYITDDIAFLWQRPDPTRPHHLQPHLGALVAGMIKGVLDQIGFGCQASAVYLEPSVDPETQEPMPQTQFWIRWNASVIERGRRMAAS</sequence>
<comment type="similarity">
    <text evidence="3">Belongs to the TRAPP small subunits family. BET3 subfamily.</text>
</comment>
<dbReference type="GO" id="GO:0005783">
    <property type="term" value="C:endoplasmic reticulum"/>
    <property type="evidence" value="ECO:0007669"/>
    <property type="project" value="UniProtKB-SubCell"/>
</dbReference>
<dbReference type="GO" id="GO:1990070">
    <property type="term" value="C:TRAPPI protein complex"/>
    <property type="evidence" value="ECO:0007669"/>
    <property type="project" value="TreeGrafter"/>
</dbReference>
<evidence type="ECO:0000256" key="3">
    <source>
        <dbReference type="ARBA" id="ARBA00006218"/>
    </source>
</evidence>
<reference evidence="8" key="1">
    <citation type="submission" date="2021-01" db="EMBL/GenBank/DDBJ databases">
        <authorList>
            <person name="Corre E."/>
            <person name="Pelletier E."/>
            <person name="Niang G."/>
            <person name="Scheremetjew M."/>
            <person name="Finn R."/>
            <person name="Kale V."/>
            <person name="Holt S."/>
            <person name="Cochrane G."/>
            <person name="Meng A."/>
            <person name="Brown T."/>
            <person name="Cohen L."/>
        </authorList>
    </citation>
    <scope>NUCLEOTIDE SEQUENCE</scope>
    <source>
        <strain evidence="8">CCAP 1951/1</strain>
    </source>
</reference>
<dbReference type="InterPro" id="IPR007194">
    <property type="entry name" value="TRAPP_component"/>
</dbReference>
<dbReference type="Pfam" id="PF04051">
    <property type="entry name" value="TRAPP"/>
    <property type="match status" value="1"/>
</dbReference>
<keyword evidence="7" id="KW-0333">Golgi apparatus</keyword>
<dbReference type="InterPro" id="IPR016696">
    <property type="entry name" value="TRAPP-I_su5"/>
</dbReference>
<evidence type="ECO:0000256" key="2">
    <source>
        <dbReference type="ARBA" id="ARBA00004555"/>
    </source>
</evidence>
<dbReference type="SUPFAM" id="SSF111126">
    <property type="entry name" value="Ligand-binding domain in the NO signalling and Golgi transport"/>
    <property type="match status" value="1"/>
</dbReference>
<keyword evidence="4" id="KW-0813">Transport</keyword>
<comment type="subcellular location">
    <subcellularLocation>
        <location evidence="1">Endoplasmic reticulum</location>
    </subcellularLocation>
    <subcellularLocation>
        <location evidence="2">Golgi apparatus</location>
    </subcellularLocation>
</comment>
<accession>A0A7S1PNA0</accession>
<dbReference type="AlphaFoldDB" id="A0A7S1PNA0"/>
<dbReference type="PANTHER" id="PTHR20902">
    <property type="entry name" value="41-2 PROTEIN ANTIGEN-RELATED"/>
    <property type="match status" value="1"/>
</dbReference>
<dbReference type="GO" id="GO:1990072">
    <property type="term" value="C:TRAPPIII protein complex"/>
    <property type="evidence" value="ECO:0007669"/>
    <property type="project" value="TreeGrafter"/>
</dbReference>
<evidence type="ECO:0000256" key="5">
    <source>
        <dbReference type="ARBA" id="ARBA00022824"/>
    </source>
</evidence>
<evidence type="ECO:0000313" key="8">
    <source>
        <dbReference type="EMBL" id="CAD9092774.1"/>
    </source>
</evidence>
<organism evidence="8">
    <name type="scientific">Neobodo designis</name>
    <name type="common">Flagellated protozoan</name>
    <name type="synonym">Bodo designis</name>
    <dbReference type="NCBI Taxonomy" id="312471"/>
    <lineage>
        <taxon>Eukaryota</taxon>
        <taxon>Discoba</taxon>
        <taxon>Euglenozoa</taxon>
        <taxon>Kinetoplastea</taxon>
        <taxon>Metakinetoplastina</taxon>
        <taxon>Neobodonida</taxon>
        <taxon>Neobodo</taxon>
    </lineage>
</organism>
<dbReference type="Gene3D" id="3.30.1380.20">
    <property type="entry name" value="Trafficking protein particle complex subunit 3"/>
    <property type="match status" value="1"/>
</dbReference>
<keyword evidence="5" id="KW-0256">Endoplasmic reticulum</keyword>
<evidence type="ECO:0000256" key="1">
    <source>
        <dbReference type="ARBA" id="ARBA00004240"/>
    </source>
</evidence>
<evidence type="ECO:0000256" key="7">
    <source>
        <dbReference type="ARBA" id="ARBA00023034"/>
    </source>
</evidence>
<evidence type="ECO:0000256" key="4">
    <source>
        <dbReference type="ARBA" id="ARBA00022448"/>
    </source>
</evidence>
<dbReference type="GO" id="GO:1990071">
    <property type="term" value="C:TRAPPII protein complex"/>
    <property type="evidence" value="ECO:0007669"/>
    <property type="project" value="TreeGrafter"/>
</dbReference>
<protein>
    <recommendedName>
        <fullName evidence="9">Trafficking protein particle complex subunit</fullName>
    </recommendedName>
</protein>
<dbReference type="GO" id="GO:0006888">
    <property type="term" value="P:endoplasmic reticulum to Golgi vesicle-mediated transport"/>
    <property type="evidence" value="ECO:0007669"/>
    <property type="project" value="TreeGrafter"/>
</dbReference>
<gene>
    <name evidence="8" type="ORF">NDES1114_LOCUS2738</name>
</gene>
<dbReference type="PANTHER" id="PTHR20902:SF0">
    <property type="entry name" value="TRAFFICKING PROTEIN PARTICLE COMPLEX SUBUNIT 5"/>
    <property type="match status" value="1"/>
</dbReference>